<feature type="compositionally biased region" description="Basic residues" evidence="2">
    <location>
        <begin position="565"/>
        <end position="578"/>
    </location>
</feature>
<protein>
    <submittedName>
        <fullName evidence="3">Uncharacterized protein</fullName>
    </submittedName>
</protein>
<reference evidence="3 4" key="1">
    <citation type="journal article" date="2011" name="PLoS Pathog.">
        <title>Endophytic Life Strategies Decoded by Genome and Transcriptome Analyses of the Mutualistic Root Symbiont Piriformospora indica.</title>
        <authorList>
            <person name="Zuccaro A."/>
            <person name="Lahrmann U."/>
            <person name="Guldener U."/>
            <person name="Langen G."/>
            <person name="Pfiffi S."/>
            <person name="Biedenkopf D."/>
            <person name="Wong P."/>
            <person name="Samans B."/>
            <person name="Grimm C."/>
            <person name="Basiewicz M."/>
            <person name="Murat C."/>
            <person name="Martin F."/>
            <person name="Kogel K.H."/>
        </authorList>
    </citation>
    <scope>NUCLEOTIDE SEQUENCE [LARGE SCALE GENOMIC DNA]</scope>
    <source>
        <strain evidence="3 4">DSM 11827</strain>
    </source>
</reference>
<feature type="coiled-coil region" evidence="1">
    <location>
        <begin position="93"/>
        <end position="173"/>
    </location>
</feature>
<feature type="compositionally biased region" description="Polar residues" evidence="2">
    <location>
        <begin position="532"/>
        <end position="546"/>
    </location>
</feature>
<evidence type="ECO:0000313" key="4">
    <source>
        <dbReference type="Proteomes" id="UP000007148"/>
    </source>
</evidence>
<keyword evidence="4" id="KW-1185">Reference proteome</keyword>
<name>G4TE62_SERID</name>
<comment type="caution">
    <text evidence="3">The sequence shown here is derived from an EMBL/GenBank/DDBJ whole genome shotgun (WGS) entry which is preliminary data.</text>
</comment>
<proteinExistence type="predicted"/>
<evidence type="ECO:0000256" key="2">
    <source>
        <dbReference type="SAM" id="MobiDB-lite"/>
    </source>
</evidence>
<dbReference type="OrthoDB" id="3254856at2759"/>
<feature type="coiled-coil region" evidence="1">
    <location>
        <begin position="209"/>
        <end position="370"/>
    </location>
</feature>
<evidence type="ECO:0000256" key="1">
    <source>
        <dbReference type="SAM" id="Coils"/>
    </source>
</evidence>
<evidence type="ECO:0000313" key="3">
    <source>
        <dbReference type="EMBL" id="CCA69605.1"/>
    </source>
</evidence>
<dbReference type="Proteomes" id="UP000007148">
    <property type="component" value="Unassembled WGS sequence"/>
</dbReference>
<feature type="region of interest" description="Disordered" evidence="2">
    <location>
        <begin position="435"/>
        <end position="602"/>
    </location>
</feature>
<dbReference type="AlphaFoldDB" id="G4TE62"/>
<gene>
    <name evidence="3" type="ORF">PIIN_03544</name>
</gene>
<dbReference type="STRING" id="1109443.G4TE62"/>
<dbReference type="InParanoid" id="G4TE62"/>
<keyword evidence="1" id="KW-0175">Coiled coil</keyword>
<organism evidence="3 4">
    <name type="scientific">Serendipita indica (strain DSM 11827)</name>
    <name type="common">Root endophyte fungus</name>
    <name type="synonym">Piriformospora indica</name>
    <dbReference type="NCBI Taxonomy" id="1109443"/>
    <lineage>
        <taxon>Eukaryota</taxon>
        <taxon>Fungi</taxon>
        <taxon>Dikarya</taxon>
        <taxon>Basidiomycota</taxon>
        <taxon>Agaricomycotina</taxon>
        <taxon>Agaricomycetes</taxon>
        <taxon>Sebacinales</taxon>
        <taxon>Serendipitaceae</taxon>
        <taxon>Serendipita</taxon>
    </lineage>
</organism>
<dbReference type="EMBL" id="CAFZ01000059">
    <property type="protein sequence ID" value="CCA69605.1"/>
    <property type="molecule type" value="Genomic_DNA"/>
</dbReference>
<accession>G4TE62</accession>
<feature type="compositionally biased region" description="Basic and acidic residues" evidence="2">
    <location>
        <begin position="470"/>
        <end position="480"/>
    </location>
</feature>
<sequence length="602" mass="66800">MPSSSSVIPRKLMLVPLPLVLQRSLKLASDVLPTFTLLSFVVVQFFLNIARYIPARYWQSWVDRSRLVLKVMLDSPLSLTPATFLADGRTSDYRRDRQQLDILHQRILELERRNASLSQNLDESNEEQRLLRERLVKQSQGSHKGDEDWQTRCRDAEASAKHYEADLARIKRQFDAQTQLLEETEGLLNTLRKSNDEARMSRMGNEGTQREALAQMDALRENEAALRTQVDDLTAKLEIAEASASQLTTQLDESNTKLQGSQKTLEAANTTLQDLRAQLDQETRIASSARNDLVAQNDAVQTQLHEAIAAREQAEQAYEAAVTSHDETVQSLVKVNEESDRSLQTAQKAREEAEQHLLQVRQELAAAQTRAYNVQLVNSQLQGKIKALEGMSLTIHALENSVAEKTRDNEAFKADIKAKEEEISRLNELLEHADQRAHKLKKPRRPSTSIPHADGAAEHARSTSISSRLGLDRFGSERQRTVSGSSTHGLPPAMAYDVGSIGRTSGRSRGGSIGAGSPSMSPAHRAQAALPNDQTAGDTSGPTSISFVVDEAPHDTSASASPEKHSHKRSSGSTRRRLSSILGLHDKHDKEKHEKSHTKEAS</sequence>
<dbReference type="HOGENOM" id="CLU_499826_0_0_1"/>
<feature type="compositionally biased region" description="Basic and acidic residues" evidence="2">
    <location>
        <begin position="584"/>
        <end position="602"/>
    </location>
</feature>